<evidence type="ECO:0000256" key="4">
    <source>
        <dbReference type="ARBA" id="ARBA00023098"/>
    </source>
</evidence>
<comment type="caution">
    <text evidence="5">Lacks conserved residue(s) required for the propagation of feature annotation.</text>
</comment>
<keyword evidence="9" id="KW-1185">Reference proteome</keyword>
<evidence type="ECO:0000259" key="6">
    <source>
        <dbReference type="PROSITE" id="PS50042"/>
    </source>
</evidence>
<keyword evidence="4" id="KW-0443">Lipid metabolism</keyword>
<evidence type="ECO:0000313" key="8">
    <source>
        <dbReference type="EMBL" id="OXA59809.1"/>
    </source>
</evidence>
<dbReference type="CDD" id="cd00038">
    <property type="entry name" value="CAP_ED"/>
    <property type="match status" value="2"/>
</dbReference>
<sequence length="924" mass="106405">MFKESEILEMEPDQVLFEIGDPDDFMFIVIHGSVQVLILDDKKNTKKLRVAQRGDRVHSLFSFVDVLTGNSKPLKTVEAFAITKSRVHSFDQSVSSQEYLQLHKERIPDVICRLIRKIYEINYLMLHRVLGLALIAIADPPTPLLLQSQQSSLLSMHHDDYPIPAPTEDIPDQIREDAIKSFATYLGIPGNSNVLDNCLLFIFDPDQRPREEILTGHPVIDNENIKFKYIFKGQVELYRINSNLQDDNDADTEAILTHETLYILFPGEGVGGLSTFAEVDNFLFMRIIRRTIIVATTQKINQRLFQQYPCAILPMANQIIKRLSPTIRKMDFGLEWAMAEGGKALFVTGSEVRDTFVVLEGRLRSYMIDPKGKLTYYGEYERNDWIGLVEALVRYPVRSKTVIAVRDTEICKIPIDFITFLKTTFDAAAFSLLGYIGHRVGKCPSVVLSWITVQEEFNLEFLDYDHEYMVETWVLSMLARHDLVIFVDLHYKSLHRKTIKHSDMSRFCRWLIGKSVGMVFTGGGARMAVQAGVLKAIVDHDVMVDMVGGVGTGYIICALYAIYEDIDIVLRYAEEMFRGIREASKTAFDLTIPYISPVQGRALLSLVMKFFARTRMEDTWIPNFCLTCDISKQDYRVHRDGPFWIYVRASLANFMGGPPINDPKDGGYIVDGTFANPIPEDIMRKFGAEYVLVINTTDGKTFDTRKFDPTKDIWTNAWRLFLLLASRLNFKTPDFVRINEMINRTQKMMYSEAVEANTDGLYVAFIKPNSEMYPAQLYRDYNRLLHLGHQYTQIILAECPVKGVPFHEFWSNMRLVSAKTEQKQGRGIRYQINEDFWESIDARIFERDEKLEKDKHTELATKFGPHFVKGNQPDPEMVKKVERQNKYSKAFKHFVFNKMDVDGHEFSLNDTGEEEYDENECDES</sequence>
<dbReference type="STRING" id="158441.A0A226EQN3"/>
<dbReference type="GO" id="GO:0016042">
    <property type="term" value="P:lipid catabolic process"/>
    <property type="evidence" value="ECO:0007669"/>
    <property type="project" value="UniProtKB-KW"/>
</dbReference>
<dbReference type="InterPro" id="IPR014710">
    <property type="entry name" value="RmlC-like_jellyroll"/>
</dbReference>
<evidence type="ECO:0000256" key="1">
    <source>
        <dbReference type="ARBA" id="ARBA00006636"/>
    </source>
</evidence>
<feature type="domain" description="Cyclic nucleotide-binding" evidence="6">
    <location>
        <begin position="311"/>
        <end position="413"/>
    </location>
</feature>
<name>A0A226EQN3_FOLCA</name>
<protein>
    <submittedName>
        <fullName evidence="8">Patatin-like phospholipase domain-containing protein 7</fullName>
    </submittedName>
</protein>
<dbReference type="AlphaFoldDB" id="A0A226EQN3"/>
<reference evidence="8 9" key="1">
    <citation type="submission" date="2015-12" db="EMBL/GenBank/DDBJ databases">
        <title>The genome of Folsomia candida.</title>
        <authorList>
            <person name="Faddeeva A."/>
            <person name="Derks M.F."/>
            <person name="Anvar Y."/>
            <person name="Smit S."/>
            <person name="Van Straalen N."/>
            <person name="Roelofs D."/>
        </authorList>
    </citation>
    <scope>NUCLEOTIDE SEQUENCE [LARGE SCALE GENOMIC DNA]</scope>
    <source>
        <strain evidence="8 9">VU population</strain>
        <tissue evidence="8">Whole body</tissue>
    </source>
</reference>
<comment type="similarity">
    <text evidence="1">Belongs to the NTE family.</text>
</comment>
<dbReference type="InterPro" id="IPR000595">
    <property type="entry name" value="cNMP-bd_dom"/>
</dbReference>
<organism evidence="8 9">
    <name type="scientific">Folsomia candida</name>
    <name type="common">Springtail</name>
    <dbReference type="NCBI Taxonomy" id="158441"/>
    <lineage>
        <taxon>Eukaryota</taxon>
        <taxon>Metazoa</taxon>
        <taxon>Ecdysozoa</taxon>
        <taxon>Arthropoda</taxon>
        <taxon>Hexapoda</taxon>
        <taxon>Collembola</taxon>
        <taxon>Entomobryomorpha</taxon>
        <taxon>Isotomoidea</taxon>
        <taxon>Isotomidae</taxon>
        <taxon>Proisotominae</taxon>
        <taxon>Folsomia</taxon>
    </lineage>
</organism>
<dbReference type="PANTHER" id="PTHR14226">
    <property type="entry name" value="NEUROPATHY TARGET ESTERASE/SWISS CHEESE D.MELANOGASTER"/>
    <property type="match status" value="1"/>
</dbReference>
<keyword evidence="2" id="KW-0378">Hydrolase</keyword>
<dbReference type="InterPro" id="IPR002641">
    <property type="entry name" value="PNPLA_dom"/>
</dbReference>
<dbReference type="GO" id="GO:0004622">
    <property type="term" value="F:phosphatidylcholine lysophospholipase activity"/>
    <property type="evidence" value="ECO:0007669"/>
    <property type="project" value="UniProtKB-ARBA"/>
</dbReference>
<dbReference type="Gene3D" id="2.60.120.10">
    <property type="entry name" value="Jelly Rolls"/>
    <property type="match status" value="2"/>
</dbReference>
<evidence type="ECO:0000256" key="5">
    <source>
        <dbReference type="PROSITE-ProRule" id="PRU01161"/>
    </source>
</evidence>
<dbReference type="PROSITE" id="PS50042">
    <property type="entry name" value="CNMP_BINDING_3"/>
    <property type="match status" value="2"/>
</dbReference>
<dbReference type="EMBL" id="LNIX01000002">
    <property type="protein sequence ID" value="OXA59809.1"/>
    <property type="molecule type" value="Genomic_DNA"/>
</dbReference>
<gene>
    <name evidence="8" type="ORF">Fcan01_05975</name>
</gene>
<evidence type="ECO:0000256" key="3">
    <source>
        <dbReference type="ARBA" id="ARBA00022963"/>
    </source>
</evidence>
<feature type="domain" description="PNPLA" evidence="7">
    <location>
        <begin position="518"/>
        <end position="684"/>
    </location>
</feature>
<evidence type="ECO:0000259" key="7">
    <source>
        <dbReference type="PROSITE" id="PS51635"/>
    </source>
</evidence>
<dbReference type="InterPro" id="IPR016035">
    <property type="entry name" value="Acyl_Trfase/lysoPLipase"/>
</dbReference>
<evidence type="ECO:0000313" key="9">
    <source>
        <dbReference type="Proteomes" id="UP000198287"/>
    </source>
</evidence>
<proteinExistence type="inferred from homology"/>
<dbReference type="SUPFAM" id="SSF52151">
    <property type="entry name" value="FabD/lysophospholipase-like"/>
    <property type="match status" value="1"/>
</dbReference>
<feature type="domain" description="Cyclic nucleotide-binding" evidence="6">
    <location>
        <begin position="1"/>
        <end position="55"/>
    </location>
</feature>
<dbReference type="Pfam" id="PF00027">
    <property type="entry name" value="cNMP_binding"/>
    <property type="match status" value="1"/>
</dbReference>
<comment type="caution">
    <text evidence="8">The sequence shown here is derived from an EMBL/GenBank/DDBJ whole genome shotgun (WGS) entry which is preliminary data.</text>
</comment>
<keyword evidence="3" id="KW-0442">Lipid degradation</keyword>
<accession>A0A226EQN3</accession>
<dbReference type="Pfam" id="PF01734">
    <property type="entry name" value="Patatin"/>
    <property type="match status" value="1"/>
</dbReference>
<dbReference type="OrthoDB" id="421051at2759"/>
<dbReference type="OMA" id="HEYMVET"/>
<dbReference type="Proteomes" id="UP000198287">
    <property type="component" value="Unassembled WGS sequence"/>
</dbReference>
<dbReference type="InterPro" id="IPR018490">
    <property type="entry name" value="cNMP-bd_dom_sf"/>
</dbReference>
<dbReference type="PROSITE" id="PS51635">
    <property type="entry name" value="PNPLA"/>
    <property type="match status" value="1"/>
</dbReference>
<dbReference type="PANTHER" id="PTHR14226:SF29">
    <property type="entry name" value="NEUROPATHY TARGET ESTERASE SWS"/>
    <property type="match status" value="1"/>
</dbReference>
<dbReference type="SUPFAM" id="SSF51206">
    <property type="entry name" value="cAMP-binding domain-like"/>
    <property type="match status" value="2"/>
</dbReference>
<dbReference type="InterPro" id="IPR050301">
    <property type="entry name" value="NTE"/>
</dbReference>
<evidence type="ECO:0000256" key="2">
    <source>
        <dbReference type="ARBA" id="ARBA00022801"/>
    </source>
</evidence>
<dbReference type="Gene3D" id="3.40.1090.10">
    <property type="entry name" value="Cytosolic phospholipase A2 catalytic domain"/>
    <property type="match status" value="1"/>
</dbReference>